<feature type="chain" id="PRO_5013311534" description="MRH domain-containing protein" evidence="8">
    <location>
        <begin position="16"/>
        <end position="1014"/>
    </location>
</feature>
<dbReference type="RefSeq" id="XP_009821978.1">
    <property type="nucleotide sequence ID" value="XM_009823676.1"/>
</dbReference>
<dbReference type="InterPro" id="IPR039181">
    <property type="entry name" value="Elapor1/2"/>
</dbReference>
<dbReference type="InterPro" id="IPR009011">
    <property type="entry name" value="Man6P_isomerase_rcpt-bd_dom_sf"/>
</dbReference>
<dbReference type="PROSITE" id="PS51914">
    <property type="entry name" value="MRH"/>
    <property type="match status" value="1"/>
</dbReference>
<accession>W4HEL8</accession>
<keyword evidence="7" id="KW-0472">Membrane</keyword>
<keyword evidence="7" id="KW-0812">Transmembrane</keyword>
<dbReference type="GO" id="GO:0005886">
    <property type="term" value="C:plasma membrane"/>
    <property type="evidence" value="ECO:0007669"/>
    <property type="project" value="UniProtKB-SubCell"/>
</dbReference>
<protein>
    <recommendedName>
        <fullName evidence="9">MRH domain-containing protein</fullName>
    </recommendedName>
</protein>
<evidence type="ECO:0000313" key="10">
    <source>
        <dbReference type="EMBL" id="ETV89578.1"/>
    </source>
</evidence>
<gene>
    <name evidence="10" type="ORF">H257_00802</name>
</gene>
<dbReference type="EMBL" id="KI913114">
    <property type="protein sequence ID" value="ETV89578.1"/>
    <property type="molecule type" value="Genomic_DNA"/>
</dbReference>
<evidence type="ECO:0000256" key="6">
    <source>
        <dbReference type="ARBA" id="ARBA00023180"/>
    </source>
</evidence>
<name>W4HEL8_APHAT</name>
<evidence type="ECO:0000256" key="1">
    <source>
        <dbReference type="ARBA" id="ARBA00004251"/>
    </source>
</evidence>
<dbReference type="GeneID" id="20802798"/>
<evidence type="ECO:0000256" key="5">
    <source>
        <dbReference type="ARBA" id="ARBA00023157"/>
    </source>
</evidence>
<keyword evidence="7" id="KW-1133">Transmembrane helix</keyword>
<dbReference type="SUPFAM" id="SSF50911">
    <property type="entry name" value="Mannose 6-phosphate receptor domain"/>
    <property type="match status" value="1"/>
</dbReference>
<evidence type="ECO:0000256" key="4">
    <source>
        <dbReference type="ARBA" id="ARBA00022729"/>
    </source>
</evidence>
<dbReference type="SMART" id="SM01411">
    <property type="entry name" value="Ephrin_rec_like"/>
    <property type="match status" value="3"/>
</dbReference>
<dbReference type="PANTHER" id="PTHR22727">
    <property type="entry name" value="PROTEIN CBG13728"/>
    <property type="match status" value="1"/>
</dbReference>
<sequence>MLRLLLVLIAVTADGVDLYGFSQCTNNQRTLFYYSSIAQTCESNATLVTLPPVNGLDCSFPCRQGTFLGADFSGPTPVSGCERCPSGSFSLGGGVSYSSMTNAWSRSLPPAFDTECDSRDANSGVWVNNCLPWTSDASGGYVMSGNNSNIASTYNADRLYAILRLTATFVRPGNLTFQFKVDAEPPYDGLIFMIDGIVAMTMVSTTNGWAEVTYGVNPGSHVFVWKYSKNSGGDWGLDQAAIRLVEFTGTSFADTSCLPCGGDMTRGSRRQCRLCDANQYAGLDASRSFTCFPCPFNSFAPAGSMSIDSCVASRPCDVTDMAVYYTPCANNKRNVSRVWARPMTCNVSLPSATPLPVNEVNVECGDCTEGYYPDSTGVCQTCADGQVIDIYGNYSYAMNSTTSENSTNTVDTKEAGVISLCARCPPGTISIRSQLYGIITRRGWSLWPAIVDNVTAVRSGWKLTEQGITRDTALNPQWLPIAPLLFSTLHANRGVLEINYTLSGIPTTPGNKAWLELYVNDVQVAIANPSTNGTFLHQSQLSPRLDGNSTLAVLFVWRTGSSAADKASNVLIRSVKLSGTVSGGTSGCGNCPTGYQPTANQTSCAMCPAGSAATILGGGGIGCTQCPSDTFSYAGAGICSPCGTNTYSVPGSTICRVKQLLMDSDAGVMYNLTALQALVDPLVDLDVASGYLPLSPVNSTTPIILNATTATLIGVFRPIVPQIPAQYVVASSSLVNTGALLVGSPQSYVVGLAMSNTREAGSSFLYNADRFGLVQCTVPPQFNLFNVGGKLDVAPLSSGRGVRATYSLGSLCSTLGVANNYGYAKTSIEFICDPAAVSVTQPVLMPSSECNYKLTWTTAAACPLCDLPLFTPTKSACSLMGNQTVTYVPAVPCVGGRQPPSLVTVQTCASITLDQQTAGIAAGVVFLILLLIVGLIVGFVVVYRKYKATLLEFMYLKGQVTSHEMLESGSTRSADGAYEFDQKAGTLSPEASVVSDEADEEEEVNIKPKANVVM</sequence>
<evidence type="ECO:0000256" key="7">
    <source>
        <dbReference type="SAM" id="Phobius"/>
    </source>
</evidence>
<dbReference type="AlphaFoldDB" id="W4HEL8"/>
<dbReference type="SUPFAM" id="SSF57184">
    <property type="entry name" value="Growth factor receptor domain"/>
    <property type="match status" value="1"/>
</dbReference>
<feature type="signal peptide" evidence="8">
    <location>
        <begin position="1"/>
        <end position="15"/>
    </location>
</feature>
<evidence type="ECO:0000259" key="9">
    <source>
        <dbReference type="PROSITE" id="PS51914"/>
    </source>
</evidence>
<reference evidence="10" key="1">
    <citation type="submission" date="2013-12" db="EMBL/GenBank/DDBJ databases">
        <title>The Genome Sequence of Aphanomyces astaci APO3.</title>
        <authorList>
            <consortium name="The Broad Institute Genomics Platform"/>
            <person name="Russ C."/>
            <person name="Tyler B."/>
            <person name="van West P."/>
            <person name="Dieguez-Uribeondo J."/>
            <person name="Young S.K."/>
            <person name="Zeng Q."/>
            <person name="Gargeya S."/>
            <person name="Fitzgerald M."/>
            <person name="Abouelleil A."/>
            <person name="Alvarado L."/>
            <person name="Chapman S.B."/>
            <person name="Gainer-Dewar J."/>
            <person name="Goldberg J."/>
            <person name="Griggs A."/>
            <person name="Gujja S."/>
            <person name="Hansen M."/>
            <person name="Howarth C."/>
            <person name="Imamovic A."/>
            <person name="Ireland A."/>
            <person name="Larimer J."/>
            <person name="McCowan C."/>
            <person name="Murphy C."/>
            <person name="Pearson M."/>
            <person name="Poon T.W."/>
            <person name="Priest M."/>
            <person name="Roberts A."/>
            <person name="Saif S."/>
            <person name="Shea T."/>
            <person name="Sykes S."/>
            <person name="Wortman J."/>
            <person name="Nusbaum C."/>
            <person name="Birren B."/>
        </authorList>
    </citation>
    <scope>NUCLEOTIDE SEQUENCE [LARGE SCALE GENOMIC DNA]</scope>
    <source>
        <strain evidence="10">APO3</strain>
    </source>
</reference>
<proteinExistence type="inferred from homology"/>
<dbReference type="OrthoDB" id="439917at2759"/>
<dbReference type="InterPro" id="IPR044865">
    <property type="entry name" value="MRH_dom"/>
</dbReference>
<keyword evidence="4 8" id="KW-0732">Signal</keyword>
<comment type="subcellular location">
    <subcellularLocation>
        <location evidence="1">Cell membrane</location>
        <topology evidence="1">Single-pass type I membrane protein</topology>
    </subcellularLocation>
</comment>
<evidence type="ECO:0000256" key="8">
    <source>
        <dbReference type="SAM" id="SignalP"/>
    </source>
</evidence>
<dbReference type="InterPro" id="IPR009030">
    <property type="entry name" value="Growth_fac_rcpt_cys_sf"/>
</dbReference>
<organism evidence="10">
    <name type="scientific">Aphanomyces astaci</name>
    <name type="common">Crayfish plague agent</name>
    <dbReference type="NCBI Taxonomy" id="112090"/>
    <lineage>
        <taxon>Eukaryota</taxon>
        <taxon>Sar</taxon>
        <taxon>Stramenopiles</taxon>
        <taxon>Oomycota</taxon>
        <taxon>Saprolegniomycetes</taxon>
        <taxon>Saprolegniales</taxon>
        <taxon>Verrucalvaceae</taxon>
        <taxon>Aphanomyces</taxon>
    </lineage>
</organism>
<feature type="domain" description="MRH" evidence="9">
    <location>
        <begin position="752"/>
        <end position="864"/>
    </location>
</feature>
<evidence type="ECO:0000256" key="2">
    <source>
        <dbReference type="ARBA" id="ARBA00007627"/>
    </source>
</evidence>
<feature type="transmembrane region" description="Helical" evidence="7">
    <location>
        <begin position="918"/>
        <end position="943"/>
    </location>
</feature>
<keyword evidence="5" id="KW-1015">Disulfide bond</keyword>
<keyword evidence="3" id="KW-1003">Cell membrane</keyword>
<evidence type="ECO:0000256" key="3">
    <source>
        <dbReference type="ARBA" id="ARBA00022475"/>
    </source>
</evidence>
<dbReference type="VEuPathDB" id="FungiDB:H257_00802"/>
<dbReference type="Gene3D" id="2.70.130.10">
    <property type="entry name" value="Mannose-6-phosphate receptor binding domain"/>
    <property type="match status" value="1"/>
</dbReference>
<keyword evidence="6" id="KW-0325">Glycoprotein</keyword>
<dbReference type="STRING" id="112090.W4HEL8"/>
<dbReference type="PANTHER" id="PTHR22727:SF15">
    <property type="entry name" value="MRH DOMAIN-CONTAINING PROTEIN"/>
    <property type="match status" value="1"/>
</dbReference>
<comment type="similarity">
    <text evidence="2">Belongs to the ELAPOR family.</text>
</comment>